<evidence type="ECO:0000313" key="3">
    <source>
        <dbReference type="Proteomes" id="UP000001422"/>
    </source>
</evidence>
<dbReference type="InterPro" id="IPR006175">
    <property type="entry name" value="YjgF/YER057c/UK114"/>
</dbReference>
<keyword evidence="3" id="KW-1185">Reference proteome</keyword>
<dbReference type="FunFam" id="3.30.1330.40:FF:000001">
    <property type="entry name" value="L-PSP family endoribonuclease"/>
    <property type="match status" value="1"/>
</dbReference>
<dbReference type="eggNOG" id="COG0251">
    <property type="taxonomic scope" value="Bacteria"/>
</dbReference>
<gene>
    <name evidence="2" type="ordered locus">SYNW1545</name>
</gene>
<dbReference type="Gene3D" id="3.30.1330.40">
    <property type="entry name" value="RutC-like"/>
    <property type="match status" value="1"/>
</dbReference>
<dbReference type="PANTHER" id="PTHR11803">
    <property type="entry name" value="2-IMINOBUTANOATE/2-IMINOPROPANOATE DEAMINASE RIDA"/>
    <property type="match status" value="1"/>
</dbReference>
<sequence length="135" mass="13808">MTAQAVTTPAAPAPVGPYNQAVLAGGWLYCSGQIPLDPETGAMVGDGDVALETRQVLKNLSAVLEAAGATAAQVVRTTIFLADLGDFQTVNDIYAEMFGAGTSPARACVQVAALPKGARVEIDCVAWLGDDLQTG</sequence>
<evidence type="ECO:0000256" key="1">
    <source>
        <dbReference type="ARBA" id="ARBA00010552"/>
    </source>
</evidence>
<dbReference type="InterPro" id="IPR006056">
    <property type="entry name" value="RidA"/>
</dbReference>
<dbReference type="PROSITE" id="PS01094">
    <property type="entry name" value="UPF0076"/>
    <property type="match status" value="1"/>
</dbReference>
<protein>
    <submittedName>
        <fullName evidence="2">Translation initiation inhibitor</fullName>
    </submittedName>
</protein>
<dbReference type="KEGG" id="syw:SYNW1545"/>
<accession>Q7U5Z6</accession>
<dbReference type="EMBL" id="BX569693">
    <property type="protein sequence ID" value="CAE08060.1"/>
    <property type="molecule type" value="Genomic_DNA"/>
</dbReference>
<reference evidence="2 3" key="1">
    <citation type="journal article" date="2003" name="Nature">
        <title>The genome of a motile marine Synechococcus.</title>
        <authorList>
            <person name="Palenik B."/>
            <person name="Brahamsha B."/>
            <person name="Larimer F."/>
            <person name="Land M."/>
            <person name="Hauser L."/>
            <person name="Chain P."/>
            <person name="Lamerdin J."/>
            <person name="Regala W."/>
            <person name="Allen E.A."/>
            <person name="McCarren J."/>
            <person name="Paulsen I."/>
            <person name="Dufresne A."/>
            <person name="Partensky F."/>
            <person name="Webb E."/>
            <person name="Waterbury J."/>
        </authorList>
    </citation>
    <scope>NUCLEOTIDE SEQUENCE [LARGE SCALE GENOMIC DNA]</scope>
    <source>
        <strain evidence="2 3">WH8102</strain>
    </source>
</reference>
<dbReference type="HOGENOM" id="CLU_100715_7_1_3"/>
<dbReference type="CDD" id="cd00448">
    <property type="entry name" value="YjgF_YER057c_UK114_family"/>
    <property type="match status" value="1"/>
</dbReference>
<dbReference type="GO" id="GO:0019239">
    <property type="term" value="F:deaminase activity"/>
    <property type="evidence" value="ECO:0007669"/>
    <property type="project" value="TreeGrafter"/>
</dbReference>
<name>Q7U5Z6_PARMW</name>
<dbReference type="AlphaFoldDB" id="Q7U5Z6"/>
<dbReference type="InterPro" id="IPR019897">
    <property type="entry name" value="RidA_CS"/>
</dbReference>
<dbReference type="STRING" id="84588.SYNW1545"/>
<dbReference type="GO" id="GO:0005829">
    <property type="term" value="C:cytosol"/>
    <property type="evidence" value="ECO:0007669"/>
    <property type="project" value="TreeGrafter"/>
</dbReference>
<dbReference type="SUPFAM" id="SSF55298">
    <property type="entry name" value="YjgF-like"/>
    <property type="match status" value="1"/>
</dbReference>
<evidence type="ECO:0000313" key="2">
    <source>
        <dbReference type="EMBL" id="CAE08060.1"/>
    </source>
</evidence>
<comment type="similarity">
    <text evidence="1">Belongs to the RutC family.</text>
</comment>
<dbReference type="Proteomes" id="UP000001422">
    <property type="component" value="Chromosome"/>
</dbReference>
<proteinExistence type="inferred from homology"/>
<organism evidence="2 3">
    <name type="scientific">Parasynechococcus marenigrum (strain WH8102)</name>
    <dbReference type="NCBI Taxonomy" id="84588"/>
    <lineage>
        <taxon>Bacteria</taxon>
        <taxon>Bacillati</taxon>
        <taxon>Cyanobacteriota</taxon>
        <taxon>Cyanophyceae</taxon>
        <taxon>Synechococcales</taxon>
        <taxon>Prochlorococcaceae</taxon>
        <taxon>Parasynechococcus</taxon>
        <taxon>Parasynechococcus marenigrum</taxon>
    </lineage>
</organism>
<dbReference type="Pfam" id="PF01042">
    <property type="entry name" value="Ribonuc_L-PSP"/>
    <property type="match status" value="1"/>
</dbReference>
<dbReference type="RefSeq" id="WP_011128409.1">
    <property type="nucleotide sequence ID" value="NC_005070.1"/>
</dbReference>
<dbReference type="PANTHER" id="PTHR11803:SF58">
    <property type="entry name" value="PROTEIN HMF1-RELATED"/>
    <property type="match status" value="1"/>
</dbReference>
<dbReference type="NCBIfam" id="TIGR00004">
    <property type="entry name" value="Rid family detoxifying hydrolase"/>
    <property type="match status" value="1"/>
</dbReference>
<dbReference type="InterPro" id="IPR035959">
    <property type="entry name" value="RutC-like_sf"/>
</dbReference>